<comment type="caution">
    <text evidence="2">The sequence shown here is derived from an EMBL/GenBank/DDBJ whole genome shotgun (WGS) entry which is preliminary data.</text>
</comment>
<gene>
    <name evidence="2" type="ORF">DI526_14680</name>
</gene>
<evidence type="ECO:0000259" key="1">
    <source>
        <dbReference type="Pfam" id="PF03372"/>
    </source>
</evidence>
<dbReference type="EMBL" id="QFQZ01000048">
    <property type="protein sequence ID" value="PZR33062.1"/>
    <property type="molecule type" value="Genomic_DNA"/>
</dbReference>
<dbReference type="PANTHER" id="PTHR11371">
    <property type="entry name" value="DEOXYRIBONUCLEASE"/>
    <property type="match status" value="1"/>
</dbReference>
<dbReference type="SUPFAM" id="SSF56219">
    <property type="entry name" value="DNase I-like"/>
    <property type="match status" value="1"/>
</dbReference>
<feature type="domain" description="Endonuclease/exonuclease/phosphatase" evidence="1">
    <location>
        <begin position="38"/>
        <end position="238"/>
    </location>
</feature>
<evidence type="ECO:0000313" key="2">
    <source>
        <dbReference type="EMBL" id="PZR33062.1"/>
    </source>
</evidence>
<sequence>MAEITDPPPQVVLDDLSALSTVLAQIPPKTDGDNLLIGTWNIRAFGNLTKTWASQPGDSPRRDFHACVLIAEVLSRFDIVAIQEVKANLRALRHTLKRMGPDYGFVMTDVTYGQPGNGERLAYIFDTRRVKLSGLACELVVPEDIDTPFSSPANAFQRQFVRTPYAVGFQAGDQTLVLVTLHIIYGAASQDRIAELTGIAKWLRQWAEQEDDYGHNLIAMGDFNIDRHGDPLWQAFTSTGLTPAPGLLKVPRTLSSSLDAPDLKSFFDQIAWFETVKGKPYLSLKYRQAGGVNFQGVVLKDLNRTELSWRISDHYPLWVEFGL</sequence>
<reference evidence="2 3" key="1">
    <citation type="submission" date="2017-08" db="EMBL/GenBank/DDBJ databases">
        <title>Infants hospitalized years apart are colonized by the same room-sourced microbial strains.</title>
        <authorList>
            <person name="Brooks B."/>
            <person name="Olm M.R."/>
            <person name="Firek B.A."/>
            <person name="Baker R."/>
            <person name="Thomas B.C."/>
            <person name="Morowitz M.J."/>
            <person name="Banfield J.F."/>
        </authorList>
    </citation>
    <scope>NUCLEOTIDE SEQUENCE [LARGE SCALE GENOMIC DNA]</scope>
    <source>
        <strain evidence="2">S2_003_000_R2_4</strain>
    </source>
</reference>
<dbReference type="AlphaFoldDB" id="A0A2W5V194"/>
<dbReference type="Gene3D" id="3.60.10.10">
    <property type="entry name" value="Endonuclease/exonuclease/phosphatase"/>
    <property type="match status" value="1"/>
</dbReference>
<keyword evidence="2" id="KW-0540">Nuclease</keyword>
<proteinExistence type="predicted"/>
<dbReference type="CDD" id="cd10283">
    <property type="entry name" value="MnuA_DNase1-like"/>
    <property type="match status" value="1"/>
</dbReference>
<organism evidence="2 3">
    <name type="scientific">Caulobacter segnis</name>
    <dbReference type="NCBI Taxonomy" id="88688"/>
    <lineage>
        <taxon>Bacteria</taxon>
        <taxon>Pseudomonadati</taxon>
        <taxon>Pseudomonadota</taxon>
        <taxon>Alphaproteobacteria</taxon>
        <taxon>Caulobacterales</taxon>
        <taxon>Caulobacteraceae</taxon>
        <taxon>Caulobacter</taxon>
    </lineage>
</organism>
<dbReference type="Proteomes" id="UP000249393">
    <property type="component" value="Unassembled WGS sequence"/>
</dbReference>
<keyword evidence="2" id="KW-0255">Endonuclease</keyword>
<dbReference type="InterPro" id="IPR005135">
    <property type="entry name" value="Endo/exonuclease/phosphatase"/>
</dbReference>
<accession>A0A2W5V194</accession>
<dbReference type="RefSeq" id="WP_304279453.1">
    <property type="nucleotide sequence ID" value="NZ_QFQZ01000048.1"/>
</dbReference>
<dbReference type="PANTHER" id="PTHR11371:SF31">
    <property type="entry name" value="EXTRACELLULAR NUCLEASE"/>
    <property type="match status" value="1"/>
</dbReference>
<evidence type="ECO:0000313" key="3">
    <source>
        <dbReference type="Proteomes" id="UP000249393"/>
    </source>
</evidence>
<dbReference type="Pfam" id="PF03372">
    <property type="entry name" value="Exo_endo_phos"/>
    <property type="match status" value="1"/>
</dbReference>
<dbReference type="GO" id="GO:0004519">
    <property type="term" value="F:endonuclease activity"/>
    <property type="evidence" value="ECO:0007669"/>
    <property type="project" value="UniProtKB-KW"/>
</dbReference>
<protein>
    <submittedName>
        <fullName evidence="2">Endonuclease</fullName>
    </submittedName>
</protein>
<name>A0A2W5V194_9CAUL</name>
<keyword evidence="2" id="KW-0378">Hydrolase</keyword>
<dbReference type="InterPro" id="IPR036691">
    <property type="entry name" value="Endo/exonu/phosph_ase_sf"/>
</dbReference>